<evidence type="ECO:0000313" key="1">
    <source>
        <dbReference type="EMBL" id="KAL3290172.1"/>
    </source>
</evidence>
<organism evidence="1 2">
    <name type="scientific">Cryptolaemus montrouzieri</name>
    <dbReference type="NCBI Taxonomy" id="559131"/>
    <lineage>
        <taxon>Eukaryota</taxon>
        <taxon>Metazoa</taxon>
        <taxon>Ecdysozoa</taxon>
        <taxon>Arthropoda</taxon>
        <taxon>Hexapoda</taxon>
        <taxon>Insecta</taxon>
        <taxon>Pterygota</taxon>
        <taxon>Neoptera</taxon>
        <taxon>Endopterygota</taxon>
        <taxon>Coleoptera</taxon>
        <taxon>Polyphaga</taxon>
        <taxon>Cucujiformia</taxon>
        <taxon>Coccinelloidea</taxon>
        <taxon>Coccinellidae</taxon>
        <taxon>Scymninae</taxon>
        <taxon>Scymnini</taxon>
        <taxon>Cryptolaemus</taxon>
    </lineage>
</organism>
<dbReference type="EMBL" id="JABFTP020000186">
    <property type="protein sequence ID" value="KAL3290172.1"/>
    <property type="molecule type" value="Genomic_DNA"/>
</dbReference>
<proteinExistence type="predicted"/>
<gene>
    <name evidence="1" type="ORF">HHI36_023533</name>
</gene>
<comment type="caution">
    <text evidence="1">The sequence shown here is derived from an EMBL/GenBank/DDBJ whole genome shotgun (WGS) entry which is preliminary data.</text>
</comment>
<name>A0ABD2PHD8_9CUCU</name>
<accession>A0ABD2PHD8</accession>
<evidence type="ECO:0000313" key="2">
    <source>
        <dbReference type="Proteomes" id="UP001516400"/>
    </source>
</evidence>
<sequence length="121" mass="14186">MLHCQRSCLMISTCSGFSLNCRDWSESNEHLRISLSSLVSMNVGKVEMLIDLGELKSEKNDSGQHRLLAYHLLNIKVKHHFEESRIDFRLRFSKEESFTSYLTSPYNYVLSVIKKFDEFFN</sequence>
<protein>
    <submittedName>
        <fullName evidence="1">Uncharacterized protein</fullName>
    </submittedName>
</protein>
<dbReference type="AlphaFoldDB" id="A0ABD2PHD8"/>
<reference evidence="1 2" key="1">
    <citation type="journal article" date="2021" name="BMC Biol.">
        <title>Horizontally acquired antibacterial genes associated with adaptive radiation of ladybird beetles.</title>
        <authorList>
            <person name="Li H.S."/>
            <person name="Tang X.F."/>
            <person name="Huang Y.H."/>
            <person name="Xu Z.Y."/>
            <person name="Chen M.L."/>
            <person name="Du X.Y."/>
            <person name="Qiu B.Y."/>
            <person name="Chen P.T."/>
            <person name="Zhang W."/>
            <person name="Slipinski A."/>
            <person name="Escalona H.E."/>
            <person name="Waterhouse R.M."/>
            <person name="Zwick A."/>
            <person name="Pang H."/>
        </authorList>
    </citation>
    <scope>NUCLEOTIDE SEQUENCE [LARGE SCALE GENOMIC DNA]</scope>
    <source>
        <strain evidence="1">SYSU2018</strain>
    </source>
</reference>
<dbReference type="Proteomes" id="UP001516400">
    <property type="component" value="Unassembled WGS sequence"/>
</dbReference>
<keyword evidence="2" id="KW-1185">Reference proteome</keyword>